<evidence type="ECO:0000256" key="1">
    <source>
        <dbReference type="ARBA" id="ARBA00022723"/>
    </source>
</evidence>
<dbReference type="OrthoDB" id="94531at2759"/>
<evidence type="ECO:0000256" key="3">
    <source>
        <dbReference type="ARBA" id="ARBA00022833"/>
    </source>
</evidence>
<sequence length="89" mass="10209">MEYEHKDSADNWIKEGVTITRGAHSKLQEQQTLSAFYIVRPSIGTRRVNLSSRACSCNDFDQQGIPCRHYIAALHHFGKCLMLWINASR</sequence>
<dbReference type="EMBL" id="JAENGZ010000072">
    <property type="protein sequence ID" value="KAG6970506.1"/>
    <property type="molecule type" value="Genomic_DNA"/>
</dbReference>
<dbReference type="AlphaFoldDB" id="A0A8T1UWT8"/>
<gene>
    <name evidence="6" type="ORF">JG687_00002592</name>
</gene>
<dbReference type="PROSITE" id="PS50966">
    <property type="entry name" value="ZF_SWIM"/>
    <property type="match status" value="1"/>
</dbReference>
<dbReference type="InterPro" id="IPR006564">
    <property type="entry name" value="Znf_PMZ"/>
</dbReference>
<evidence type="ECO:0000313" key="6">
    <source>
        <dbReference type="EMBL" id="KAG6970506.1"/>
    </source>
</evidence>
<keyword evidence="1" id="KW-0479">Metal-binding</keyword>
<evidence type="ECO:0000256" key="4">
    <source>
        <dbReference type="PROSITE-ProRule" id="PRU00325"/>
    </source>
</evidence>
<dbReference type="InterPro" id="IPR007527">
    <property type="entry name" value="Znf_SWIM"/>
</dbReference>
<evidence type="ECO:0000259" key="5">
    <source>
        <dbReference type="PROSITE" id="PS50966"/>
    </source>
</evidence>
<accession>A0A8T1UWT8</accession>
<keyword evidence="3" id="KW-0862">Zinc</keyword>
<proteinExistence type="predicted"/>
<feature type="domain" description="SWIM-type" evidence="5">
    <location>
        <begin position="37"/>
        <end position="78"/>
    </location>
</feature>
<dbReference type="Pfam" id="PF04434">
    <property type="entry name" value="SWIM"/>
    <property type="match status" value="1"/>
</dbReference>
<dbReference type="GO" id="GO:0008270">
    <property type="term" value="F:zinc ion binding"/>
    <property type="evidence" value="ECO:0007669"/>
    <property type="project" value="UniProtKB-KW"/>
</dbReference>
<protein>
    <recommendedName>
        <fullName evidence="5">SWIM-type domain-containing protein</fullName>
    </recommendedName>
</protein>
<evidence type="ECO:0000256" key="2">
    <source>
        <dbReference type="ARBA" id="ARBA00022771"/>
    </source>
</evidence>
<keyword evidence="2 4" id="KW-0863">Zinc-finger</keyword>
<evidence type="ECO:0000313" key="7">
    <source>
        <dbReference type="Proteomes" id="UP000688947"/>
    </source>
</evidence>
<dbReference type="SMART" id="SM00575">
    <property type="entry name" value="ZnF_PMZ"/>
    <property type="match status" value="1"/>
</dbReference>
<dbReference type="Proteomes" id="UP000688947">
    <property type="component" value="Unassembled WGS sequence"/>
</dbReference>
<organism evidence="6 7">
    <name type="scientific">Phytophthora cactorum</name>
    <dbReference type="NCBI Taxonomy" id="29920"/>
    <lineage>
        <taxon>Eukaryota</taxon>
        <taxon>Sar</taxon>
        <taxon>Stramenopiles</taxon>
        <taxon>Oomycota</taxon>
        <taxon>Peronosporomycetes</taxon>
        <taxon>Peronosporales</taxon>
        <taxon>Peronosporaceae</taxon>
        <taxon>Phytophthora</taxon>
    </lineage>
</organism>
<name>A0A8T1UWT8_9STRA</name>
<reference evidence="6" key="1">
    <citation type="submission" date="2021-01" db="EMBL/GenBank/DDBJ databases">
        <title>Phytophthora aleatoria, a newly-described species from Pinus radiata is distinct from Phytophthora cactorum isolates based on comparative genomics.</title>
        <authorList>
            <person name="Mcdougal R."/>
            <person name="Panda P."/>
            <person name="Williams N."/>
            <person name="Studholme D.J."/>
        </authorList>
    </citation>
    <scope>NUCLEOTIDE SEQUENCE</scope>
    <source>
        <strain evidence="6">NZFS 3830</strain>
    </source>
</reference>
<comment type="caution">
    <text evidence="6">The sequence shown here is derived from an EMBL/GenBank/DDBJ whole genome shotgun (WGS) entry which is preliminary data.</text>
</comment>